<dbReference type="Gene3D" id="3.20.20.100">
    <property type="entry name" value="NADP-dependent oxidoreductase domain"/>
    <property type="match status" value="1"/>
</dbReference>
<protein>
    <submittedName>
        <fullName evidence="4">Rhizopine catabolism protein</fullName>
    </submittedName>
</protein>
<evidence type="ECO:0000259" key="3">
    <source>
        <dbReference type="Pfam" id="PF00248"/>
    </source>
</evidence>
<feature type="region of interest" description="Disordered" evidence="2">
    <location>
        <begin position="289"/>
        <end position="314"/>
    </location>
</feature>
<comment type="caution">
    <text evidence="4">The sequence shown here is derived from an EMBL/GenBank/DDBJ whole genome shotgun (WGS) entry which is preliminary data.</text>
</comment>
<dbReference type="InterPro" id="IPR036812">
    <property type="entry name" value="NAD(P)_OxRdtase_dom_sf"/>
</dbReference>
<feature type="domain" description="NADP-dependent oxidoreductase" evidence="3">
    <location>
        <begin position="1"/>
        <end position="281"/>
    </location>
</feature>
<dbReference type="PANTHER" id="PTHR43364:SF4">
    <property type="entry name" value="NAD(P)-LINKED OXIDOREDUCTASE SUPERFAMILY PROTEIN"/>
    <property type="match status" value="1"/>
</dbReference>
<dbReference type="GO" id="GO:0005829">
    <property type="term" value="C:cytosol"/>
    <property type="evidence" value="ECO:0007669"/>
    <property type="project" value="TreeGrafter"/>
</dbReference>
<dbReference type="InterPro" id="IPR023210">
    <property type="entry name" value="NADP_OxRdtase_dom"/>
</dbReference>
<name>W9B171_MYCCO</name>
<dbReference type="EMBL" id="CCBB010000002">
    <property type="protein sequence ID" value="CDO08912.1"/>
    <property type="molecule type" value="Genomic_DNA"/>
</dbReference>
<dbReference type="AlphaFoldDB" id="W9B171"/>
<dbReference type="GO" id="GO:0016491">
    <property type="term" value="F:oxidoreductase activity"/>
    <property type="evidence" value="ECO:0007669"/>
    <property type="project" value="UniProtKB-KW"/>
</dbReference>
<dbReference type="InterPro" id="IPR020471">
    <property type="entry name" value="AKR"/>
</dbReference>
<dbReference type="InterPro" id="IPR050523">
    <property type="entry name" value="AKR_Detox_Biosynth"/>
</dbReference>
<gene>
    <name evidence="4" type="ORF">BN977_03732</name>
</gene>
<dbReference type="Proteomes" id="UP000028870">
    <property type="component" value="Unassembled WGS sequence"/>
</dbReference>
<dbReference type="PRINTS" id="PR00069">
    <property type="entry name" value="ALDKETRDTASE"/>
</dbReference>
<accession>W9B171</accession>
<evidence type="ECO:0000313" key="4">
    <source>
        <dbReference type="EMBL" id="CDO08912.1"/>
    </source>
</evidence>
<feature type="compositionally biased region" description="Basic and acidic residues" evidence="2">
    <location>
        <begin position="289"/>
        <end position="298"/>
    </location>
</feature>
<sequence>MDRSTALDTLAAYADAGGRFIDTAESYQGGESEKVVGDFVAGDRDDYIIATKYGVGIRRSEGFSRRGNGRKAMITAVEGSLRRLRTDYIDLYWTHGNDPDVPVDEVMAALDNLVRSGKVLHIGLGNYPAWRNARAATVAELRNSAPLTAVTFEYGVAERDAERELLPCAEALGLGVAAWSPLGGGFLARNDPNPTSHLVHWTDRGRPGTRDMSVHRAVHNVAREAGVAPAVIGYAWVLDRARRSSTTIAPIIGASSPLQVTVSLDALQLTLTERQIDTLDGASGFDLGEPHNHNDHSAHLMTAGTSHRSQTLAV</sequence>
<evidence type="ECO:0000313" key="5">
    <source>
        <dbReference type="Proteomes" id="UP000028870"/>
    </source>
</evidence>
<dbReference type="Pfam" id="PF00248">
    <property type="entry name" value="Aldo_ket_red"/>
    <property type="match status" value="1"/>
</dbReference>
<feature type="compositionally biased region" description="Polar residues" evidence="2">
    <location>
        <begin position="303"/>
        <end position="314"/>
    </location>
</feature>
<reference evidence="4" key="1">
    <citation type="submission" date="2014-03" db="EMBL/GenBank/DDBJ databases">
        <title>Draft Genome Sequence of Mycobacterium cosmeticum DSM 44829.</title>
        <authorList>
            <person name="Croce O."/>
            <person name="Robert C."/>
            <person name="Raoult D."/>
            <person name="Drancourt M."/>
        </authorList>
    </citation>
    <scope>NUCLEOTIDE SEQUENCE [LARGE SCALE GENOMIC DNA]</scope>
    <source>
        <strain evidence="4">DSM 44829</strain>
    </source>
</reference>
<reference evidence="4" key="2">
    <citation type="submission" date="2014-03" db="EMBL/GenBank/DDBJ databases">
        <authorList>
            <person name="Urmite Genomes"/>
        </authorList>
    </citation>
    <scope>NUCLEOTIDE SEQUENCE</scope>
    <source>
        <strain evidence="4">DSM 44829</strain>
    </source>
</reference>
<keyword evidence="1" id="KW-0560">Oxidoreductase</keyword>
<dbReference type="SUPFAM" id="SSF51430">
    <property type="entry name" value="NAD(P)-linked oxidoreductase"/>
    <property type="match status" value="1"/>
</dbReference>
<dbReference type="eggNOG" id="COG0667">
    <property type="taxonomic scope" value="Bacteria"/>
</dbReference>
<dbReference type="PANTHER" id="PTHR43364">
    <property type="entry name" value="NADH-SPECIFIC METHYLGLYOXAL REDUCTASE-RELATED"/>
    <property type="match status" value="1"/>
</dbReference>
<proteinExistence type="predicted"/>
<keyword evidence="5" id="KW-1185">Reference proteome</keyword>
<evidence type="ECO:0000256" key="2">
    <source>
        <dbReference type="SAM" id="MobiDB-lite"/>
    </source>
</evidence>
<organism evidence="4 5">
    <name type="scientific">Mycolicibacterium cosmeticum</name>
    <dbReference type="NCBI Taxonomy" id="258533"/>
    <lineage>
        <taxon>Bacteria</taxon>
        <taxon>Bacillati</taxon>
        <taxon>Actinomycetota</taxon>
        <taxon>Actinomycetes</taxon>
        <taxon>Mycobacteriales</taxon>
        <taxon>Mycobacteriaceae</taxon>
        <taxon>Mycolicibacterium</taxon>
    </lineage>
</organism>
<dbReference type="STRING" id="258533.BN977_03732"/>
<evidence type="ECO:0000256" key="1">
    <source>
        <dbReference type="ARBA" id="ARBA00023002"/>
    </source>
</evidence>